<evidence type="ECO:0000313" key="8">
    <source>
        <dbReference type="Proteomes" id="UP000070700"/>
    </source>
</evidence>
<gene>
    <name evidence="7" type="ORF">LY89DRAFT_711515</name>
</gene>
<dbReference type="Gene3D" id="1.20.1720.10">
    <property type="entry name" value="Multidrug resistance protein D"/>
    <property type="match status" value="1"/>
</dbReference>
<keyword evidence="2 5" id="KW-0812">Transmembrane</keyword>
<dbReference type="RefSeq" id="XP_018062754.1">
    <property type="nucleotide sequence ID" value="XM_018217908.1"/>
</dbReference>
<dbReference type="Pfam" id="PF07690">
    <property type="entry name" value="MFS_1"/>
    <property type="match status" value="1"/>
</dbReference>
<feature type="transmembrane region" description="Helical" evidence="5">
    <location>
        <begin position="267"/>
        <end position="288"/>
    </location>
</feature>
<dbReference type="SUPFAM" id="SSF103473">
    <property type="entry name" value="MFS general substrate transporter"/>
    <property type="match status" value="1"/>
</dbReference>
<dbReference type="FunFam" id="1.20.1250.20:FF:000196">
    <property type="entry name" value="MFS toxin efflux pump (AflT)"/>
    <property type="match status" value="1"/>
</dbReference>
<dbReference type="InterPro" id="IPR036259">
    <property type="entry name" value="MFS_trans_sf"/>
</dbReference>
<dbReference type="GeneID" id="28827634"/>
<organism evidence="7 8">
    <name type="scientific">Mollisia scopiformis</name>
    <name type="common">Conifer needle endophyte fungus</name>
    <name type="synonym">Phialocephala scopiformis</name>
    <dbReference type="NCBI Taxonomy" id="149040"/>
    <lineage>
        <taxon>Eukaryota</taxon>
        <taxon>Fungi</taxon>
        <taxon>Dikarya</taxon>
        <taxon>Ascomycota</taxon>
        <taxon>Pezizomycotina</taxon>
        <taxon>Leotiomycetes</taxon>
        <taxon>Helotiales</taxon>
        <taxon>Mollisiaceae</taxon>
        <taxon>Mollisia</taxon>
    </lineage>
</organism>
<keyword evidence="4 5" id="KW-0472">Membrane</keyword>
<evidence type="ECO:0000313" key="7">
    <source>
        <dbReference type="EMBL" id="KUJ08399.1"/>
    </source>
</evidence>
<feature type="transmembrane region" description="Helical" evidence="5">
    <location>
        <begin position="368"/>
        <end position="386"/>
    </location>
</feature>
<feature type="transmembrane region" description="Helical" evidence="5">
    <location>
        <begin position="192"/>
        <end position="214"/>
    </location>
</feature>
<dbReference type="InParanoid" id="A0A132B8S8"/>
<feature type="transmembrane region" description="Helical" evidence="5">
    <location>
        <begin position="133"/>
        <end position="154"/>
    </location>
</feature>
<feature type="transmembrane region" description="Helical" evidence="5">
    <location>
        <begin position="160"/>
        <end position="180"/>
    </location>
</feature>
<feature type="transmembrane region" description="Helical" evidence="5">
    <location>
        <begin position="398"/>
        <end position="415"/>
    </location>
</feature>
<evidence type="ECO:0000256" key="2">
    <source>
        <dbReference type="ARBA" id="ARBA00022692"/>
    </source>
</evidence>
<feature type="transmembrane region" description="Helical" evidence="5">
    <location>
        <begin position="435"/>
        <end position="455"/>
    </location>
</feature>
<keyword evidence="8" id="KW-1185">Reference proteome</keyword>
<dbReference type="OrthoDB" id="10021397at2759"/>
<feature type="transmembrane region" description="Helical" evidence="5">
    <location>
        <begin position="74"/>
        <end position="93"/>
    </location>
</feature>
<evidence type="ECO:0000256" key="3">
    <source>
        <dbReference type="ARBA" id="ARBA00022989"/>
    </source>
</evidence>
<feature type="transmembrane region" description="Helical" evidence="5">
    <location>
        <begin position="99"/>
        <end position="121"/>
    </location>
</feature>
<reference evidence="7 8" key="1">
    <citation type="submission" date="2015-10" db="EMBL/GenBank/DDBJ databases">
        <title>Full genome of DAOMC 229536 Phialocephala scopiformis, a fungal endophyte of spruce producing the potent anti-insectan compound rugulosin.</title>
        <authorList>
            <consortium name="DOE Joint Genome Institute"/>
            <person name="Walker A.K."/>
            <person name="Frasz S.L."/>
            <person name="Seifert K.A."/>
            <person name="Miller J.D."/>
            <person name="Mondo S.J."/>
            <person name="Labutti K."/>
            <person name="Lipzen A."/>
            <person name="Dockter R."/>
            <person name="Kennedy M."/>
            <person name="Grigoriev I.V."/>
            <person name="Spatafora J.W."/>
        </authorList>
    </citation>
    <scope>NUCLEOTIDE SEQUENCE [LARGE SCALE GENOMIC DNA]</scope>
    <source>
        <strain evidence="7 8">CBS 120377</strain>
    </source>
</reference>
<evidence type="ECO:0000256" key="5">
    <source>
        <dbReference type="SAM" id="Phobius"/>
    </source>
</evidence>
<dbReference type="AlphaFoldDB" id="A0A132B8S8"/>
<protein>
    <submittedName>
        <fullName evidence="7">Putative efflux pump antibiotic resistance protein</fullName>
    </submittedName>
</protein>
<dbReference type="PANTHER" id="PTHR23501:SF201">
    <property type="entry name" value="MFS AFLATOXIN EFFLUX PUMP"/>
    <property type="match status" value="1"/>
</dbReference>
<dbReference type="InterPro" id="IPR020846">
    <property type="entry name" value="MFS_dom"/>
</dbReference>
<dbReference type="FunFam" id="1.20.1720.10:FF:000012">
    <property type="entry name" value="MFS toxin efflux pump (AflT)"/>
    <property type="match status" value="1"/>
</dbReference>
<feature type="transmembrane region" description="Helical" evidence="5">
    <location>
        <begin position="36"/>
        <end position="62"/>
    </location>
</feature>
<dbReference type="FunCoup" id="A0A132B8S8">
    <property type="interactions" value="83"/>
</dbReference>
<feature type="transmembrane region" description="Helical" evidence="5">
    <location>
        <begin position="234"/>
        <end position="255"/>
    </location>
</feature>
<dbReference type="CDD" id="cd17502">
    <property type="entry name" value="MFS_Azr1_MDR_like"/>
    <property type="match status" value="1"/>
</dbReference>
<dbReference type="GO" id="GO:0005886">
    <property type="term" value="C:plasma membrane"/>
    <property type="evidence" value="ECO:0007669"/>
    <property type="project" value="TreeGrafter"/>
</dbReference>
<accession>A0A132B8S8</accession>
<comment type="subcellular location">
    <subcellularLocation>
        <location evidence="1">Membrane</location>
        <topology evidence="1">Multi-pass membrane protein</topology>
    </subcellularLocation>
</comment>
<feature type="domain" description="Major facilitator superfamily (MFS) profile" evidence="6">
    <location>
        <begin position="39"/>
        <end position="530"/>
    </location>
</feature>
<dbReference type="GO" id="GO:0022857">
    <property type="term" value="F:transmembrane transporter activity"/>
    <property type="evidence" value="ECO:0007669"/>
    <property type="project" value="InterPro"/>
</dbReference>
<keyword evidence="3 5" id="KW-1133">Transmembrane helix</keyword>
<sequence length="544" mass="58848">MYFRNKLTLVIRCYYYILAYVDRRPSEIAYPTGLKIFLIVFALSLAVFCVALDNTIIATAIPRITDEFHALQNIGWYGSAYLLTTCAFQLFYGKLYSCFPIKMIFLMALSIFELGSVVCATSPSSLALITGRAIAGFGCAGVFTGGLIIVAHSAPVHKRPVYQGICGAIYGLASVVGPLIGGVFTDKLTWRWCFYINLPLGAVSALIVIFFLTLHSESPSNYKDLGFLDIIWRLDPIGTLLFVPSIICGLLALQWGGTSYAWDDGRIIGLFVLGALLLTAFVAVQLWLGENATVPSRILFQRTIGFGSVFGFLLGGSFFLLLYFLPVWFQAIKGVDALHSGIDSIPLVLSMSFGIMVSGGLVSKFGFYMPYVCASFVVTSIATGLLTTLTPSSSSAEWIGYQVLLGFGCGLAFQLPQIAAQAVLPLKDAAQGVSIIFFAQTLGGALFVSIGNTVLDNKLVQYIRMIHMPTVDPSVIVKLGAIELRSYVPAQYVEQVVEAYNHALADTFRISLILATLAAVGLAGMEWKSVHSHVEGEASDVSAT</sequence>
<evidence type="ECO:0000256" key="4">
    <source>
        <dbReference type="ARBA" id="ARBA00023136"/>
    </source>
</evidence>
<feature type="transmembrane region" description="Helical" evidence="5">
    <location>
        <begin position="308"/>
        <end position="329"/>
    </location>
</feature>
<feature type="transmembrane region" description="Helical" evidence="5">
    <location>
        <begin position="341"/>
        <end position="362"/>
    </location>
</feature>
<dbReference type="Proteomes" id="UP000070700">
    <property type="component" value="Unassembled WGS sequence"/>
</dbReference>
<dbReference type="PANTHER" id="PTHR23501">
    <property type="entry name" value="MAJOR FACILITATOR SUPERFAMILY"/>
    <property type="match status" value="1"/>
</dbReference>
<name>A0A132B8S8_MOLSC</name>
<proteinExistence type="predicted"/>
<evidence type="ECO:0000256" key="1">
    <source>
        <dbReference type="ARBA" id="ARBA00004141"/>
    </source>
</evidence>
<dbReference type="EMBL" id="KQ947435">
    <property type="protein sequence ID" value="KUJ08399.1"/>
    <property type="molecule type" value="Genomic_DNA"/>
</dbReference>
<evidence type="ECO:0000259" key="6">
    <source>
        <dbReference type="PROSITE" id="PS50850"/>
    </source>
</evidence>
<dbReference type="KEGG" id="psco:LY89DRAFT_711515"/>
<dbReference type="InterPro" id="IPR011701">
    <property type="entry name" value="MFS"/>
</dbReference>
<dbReference type="Gene3D" id="1.20.1250.20">
    <property type="entry name" value="MFS general substrate transporter like domains"/>
    <property type="match status" value="1"/>
</dbReference>
<dbReference type="PROSITE" id="PS50850">
    <property type="entry name" value="MFS"/>
    <property type="match status" value="1"/>
</dbReference>